<dbReference type="EMBL" id="JAUTBL010000002">
    <property type="protein sequence ID" value="MDQ1186751.1"/>
    <property type="molecule type" value="Genomic_DNA"/>
</dbReference>
<name>A0ABU0UP54_9HYPH</name>
<evidence type="ECO:0000256" key="1">
    <source>
        <dbReference type="SAM" id="Phobius"/>
    </source>
</evidence>
<protein>
    <submittedName>
        <fullName evidence="2">Membrane protein YedE/YeeE</fullName>
    </submittedName>
</protein>
<dbReference type="Pfam" id="PF20398">
    <property type="entry name" value="DUF6691"/>
    <property type="match status" value="1"/>
</dbReference>
<feature type="transmembrane region" description="Helical" evidence="1">
    <location>
        <begin position="45"/>
        <end position="65"/>
    </location>
</feature>
<dbReference type="RefSeq" id="WP_306933935.1">
    <property type="nucleotide sequence ID" value="NZ_JAUTBL010000002.1"/>
</dbReference>
<proteinExistence type="predicted"/>
<organism evidence="2 3">
    <name type="scientific">Agrobacterium larrymoorei</name>
    <dbReference type="NCBI Taxonomy" id="160699"/>
    <lineage>
        <taxon>Bacteria</taxon>
        <taxon>Pseudomonadati</taxon>
        <taxon>Pseudomonadota</taxon>
        <taxon>Alphaproteobacteria</taxon>
        <taxon>Hyphomicrobiales</taxon>
        <taxon>Rhizobiaceae</taxon>
        <taxon>Rhizobium/Agrobacterium group</taxon>
        <taxon>Agrobacterium</taxon>
    </lineage>
</organism>
<dbReference type="Proteomes" id="UP001224781">
    <property type="component" value="Unassembled WGS sequence"/>
</dbReference>
<keyword evidence="1" id="KW-0472">Membrane</keyword>
<evidence type="ECO:0000313" key="3">
    <source>
        <dbReference type="Proteomes" id="UP001224781"/>
    </source>
</evidence>
<accession>A0ABU0UP54</accession>
<feature type="transmembrane region" description="Helical" evidence="1">
    <location>
        <begin position="85"/>
        <end position="105"/>
    </location>
</feature>
<reference evidence="2 3" key="1">
    <citation type="submission" date="2023-07" db="EMBL/GenBank/DDBJ databases">
        <title>Functional and genomic diversity of the sorghum phyllosphere microbiome.</title>
        <authorList>
            <person name="Shade A."/>
        </authorList>
    </citation>
    <scope>NUCLEOTIDE SEQUENCE [LARGE SCALE GENOMIC DNA]</scope>
    <source>
        <strain evidence="2 3">SORGH_AS_1126</strain>
    </source>
</reference>
<sequence>MNRSILQFSAALASGLIFGLGLSLSGMLNPARVQAFLDVFGHWDPSLAFVLGGAVLIAFIGVRVAKRMEHPVLDDRFHLSTNQKIDAPLIIGSALFGLGWGLGGFCPGPAIASLSVASLTGSAPQVVLFVVAMLIGMMLHDRLWNRRL</sequence>
<keyword evidence="3" id="KW-1185">Reference proteome</keyword>
<gene>
    <name evidence="2" type="ORF">QE408_003894</name>
</gene>
<comment type="caution">
    <text evidence="2">The sequence shown here is derived from an EMBL/GenBank/DDBJ whole genome shotgun (WGS) entry which is preliminary data.</text>
</comment>
<keyword evidence="1" id="KW-0812">Transmembrane</keyword>
<dbReference type="InterPro" id="IPR046513">
    <property type="entry name" value="DUF6691"/>
</dbReference>
<keyword evidence="1" id="KW-1133">Transmembrane helix</keyword>
<evidence type="ECO:0000313" key="2">
    <source>
        <dbReference type="EMBL" id="MDQ1186751.1"/>
    </source>
</evidence>
<feature type="transmembrane region" description="Helical" evidence="1">
    <location>
        <begin position="111"/>
        <end position="139"/>
    </location>
</feature>